<proteinExistence type="predicted"/>
<name>L0K3A5_9EURY</name>
<reference evidence="2 3" key="1">
    <citation type="submission" date="2012-11" db="EMBL/GenBank/DDBJ databases">
        <title>FINISHED of Natronococcus occultus SP4, DSM 3396.</title>
        <authorList>
            <consortium name="DOE Joint Genome Institute"/>
            <person name="Eisen J."/>
            <person name="Huntemann M."/>
            <person name="Wei C.-L."/>
            <person name="Han J."/>
            <person name="Detter J.C."/>
            <person name="Han C."/>
            <person name="Tapia R."/>
            <person name="Chen A."/>
            <person name="Kyrpides N."/>
            <person name="Mavromatis K."/>
            <person name="Markowitz V."/>
            <person name="Szeto E."/>
            <person name="Ivanova N."/>
            <person name="Mikhailova N."/>
            <person name="Ovchinnikova G."/>
            <person name="Pagani I."/>
            <person name="Pati A."/>
            <person name="Goodwin L."/>
            <person name="Nordberg H.P."/>
            <person name="Cantor M.N."/>
            <person name="Hua S.X."/>
            <person name="Woyke T."/>
            <person name="Eisen J."/>
            <person name="Klenk H.-P."/>
            <person name="Klenk H.-P."/>
        </authorList>
    </citation>
    <scope>NUCLEOTIDE SEQUENCE [LARGE SCALE GENOMIC DNA]</scope>
    <source>
        <strain evidence="2 3">SP4</strain>
    </source>
</reference>
<dbReference type="InterPro" id="IPR051533">
    <property type="entry name" value="WaaL-like"/>
</dbReference>
<feature type="transmembrane region" description="Helical" evidence="1">
    <location>
        <begin position="314"/>
        <end position="337"/>
    </location>
</feature>
<evidence type="ECO:0008006" key="4">
    <source>
        <dbReference type="Google" id="ProtNLM"/>
    </source>
</evidence>
<keyword evidence="1" id="KW-0472">Membrane</keyword>
<feature type="transmembrane region" description="Helical" evidence="1">
    <location>
        <begin position="205"/>
        <end position="237"/>
    </location>
</feature>
<dbReference type="PANTHER" id="PTHR37422">
    <property type="entry name" value="TEICHURONIC ACID BIOSYNTHESIS PROTEIN TUAE"/>
    <property type="match status" value="1"/>
</dbReference>
<dbReference type="AlphaFoldDB" id="L0K3A5"/>
<keyword evidence="1" id="KW-1133">Transmembrane helix</keyword>
<feature type="transmembrane region" description="Helical" evidence="1">
    <location>
        <begin position="344"/>
        <end position="363"/>
    </location>
</feature>
<dbReference type="HOGENOM" id="CLU_679013_0_0_2"/>
<protein>
    <recommendedName>
        <fullName evidence="4">Lipid A core-O-antigen ligase-like enyme</fullName>
    </recommendedName>
</protein>
<dbReference type="OrthoDB" id="204007at2157"/>
<dbReference type="eggNOG" id="arCOG08190">
    <property type="taxonomic scope" value="Archaea"/>
</dbReference>
<feature type="transmembrane region" description="Helical" evidence="1">
    <location>
        <begin position="130"/>
        <end position="151"/>
    </location>
</feature>
<dbReference type="PANTHER" id="PTHR37422:SF13">
    <property type="entry name" value="LIPOPOLYSACCHARIDE BIOSYNTHESIS PROTEIN PA4999-RELATED"/>
    <property type="match status" value="1"/>
</dbReference>
<feature type="transmembrane region" description="Helical" evidence="1">
    <location>
        <begin position="47"/>
        <end position="66"/>
    </location>
</feature>
<feature type="transmembrane region" description="Helical" evidence="1">
    <location>
        <begin position="182"/>
        <end position="199"/>
    </location>
</feature>
<keyword evidence="3" id="KW-1185">Reference proteome</keyword>
<organism evidence="2 3">
    <name type="scientific">Natronococcus occultus SP4</name>
    <dbReference type="NCBI Taxonomy" id="694430"/>
    <lineage>
        <taxon>Archaea</taxon>
        <taxon>Methanobacteriati</taxon>
        <taxon>Methanobacteriota</taxon>
        <taxon>Stenosarchaea group</taxon>
        <taxon>Halobacteria</taxon>
        <taxon>Halobacteriales</taxon>
        <taxon>Natrialbaceae</taxon>
        <taxon>Natronococcus</taxon>
    </lineage>
</organism>
<dbReference type="EMBL" id="CP003929">
    <property type="protein sequence ID" value="AGB38809.1"/>
    <property type="molecule type" value="Genomic_DNA"/>
</dbReference>
<feature type="transmembrane region" description="Helical" evidence="1">
    <location>
        <begin position="369"/>
        <end position="389"/>
    </location>
</feature>
<evidence type="ECO:0000256" key="1">
    <source>
        <dbReference type="SAM" id="Phobius"/>
    </source>
</evidence>
<feature type="transmembrane region" description="Helical" evidence="1">
    <location>
        <begin position="20"/>
        <end position="40"/>
    </location>
</feature>
<evidence type="ECO:0000313" key="2">
    <source>
        <dbReference type="EMBL" id="AGB38809.1"/>
    </source>
</evidence>
<sequence length="403" mass="43922">MDLQRLIWGESPEQPTVPLYYPLLALLPVVSSLTVTTWFLPRELGYFITATSLAVVALYGVLAYTIRDTDIPLQVSTPFFILLGGYWTGLVVHYSHSPHIEILQYILVTPLAVFTTVVILPALIDGRRQVFTMGITLITVVSSLIGIVVLWQEPSELSRYIGSPVLGIGNLRTTSIFHNPNTYGFFMMAGSLAALYTYLTRRGAVWLGALGLCLLGLFMSGGDAAFVGFVAGAVLVLSGPDYRFGFFGLLFAVVGVYIAIQLGHVTDVMEGTLMQRVDRWVASLERLAQNPLLGIGFANTASQIGEEIGPHNSYIYPLLNTGIIAGGFYLGALIYALGQGLRTWWTPWTGFVVGLTVAIFLYMGFESLFLGGLSVSSILLGLSLGLLLYSSETRHSWLGTQNR</sequence>
<accession>L0K3A5</accession>
<keyword evidence="1" id="KW-0812">Transmembrane</keyword>
<evidence type="ECO:0000313" key="3">
    <source>
        <dbReference type="Proteomes" id="UP000010878"/>
    </source>
</evidence>
<feature type="transmembrane region" description="Helical" evidence="1">
    <location>
        <begin position="78"/>
        <end position="95"/>
    </location>
</feature>
<feature type="transmembrane region" description="Helical" evidence="1">
    <location>
        <begin position="244"/>
        <end position="264"/>
    </location>
</feature>
<feature type="transmembrane region" description="Helical" evidence="1">
    <location>
        <begin position="102"/>
        <end position="124"/>
    </location>
</feature>
<gene>
    <name evidence="2" type="ORF">Natoc_3066</name>
</gene>
<dbReference type="Proteomes" id="UP000010878">
    <property type="component" value="Chromosome"/>
</dbReference>
<dbReference type="KEGG" id="nou:Natoc_3066"/>